<organism evidence="2 3">
    <name type="scientific">Streptomyces pactum</name>
    <dbReference type="NCBI Taxonomy" id="68249"/>
    <lineage>
        <taxon>Bacteria</taxon>
        <taxon>Bacillati</taxon>
        <taxon>Actinomycetota</taxon>
        <taxon>Actinomycetes</taxon>
        <taxon>Kitasatosporales</taxon>
        <taxon>Streptomycetaceae</taxon>
        <taxon>Streptomyces</taxon>
    </lineage>
</organism>
<dbReference type="SUPFAM" id="SSF51735">
    <property type="entry name" value="NAD(P)-binding Rossmann-fold domains"/>
    <property type="match status" value="1"/>
</dbReference>
<dbReference type="PANTHER" id="PTHR43162:SF1">
    <property type="entry name" value="PRESTALK A DIFFERENTIATION PROTEIN A"/>
    <property type="match status" value="1"/>
</dbReference>
<dbReference type="Proteomes" id="UP000807371">
    <property type="component" value="Unassembled WGS sequence"/>
</dbReference>
<dbReference type="RefSeq" id="WP_197991424.1">
    <property type="nucleotide sequence ID" value="NZ_JACYXC010000001.1"/>
</dbReference>
<evidence type="ECO:0000313" key="3">
    <source>
        <dbReference type="Proteomes" id="UP000807371"/>
    </source>
</evidence>
<dbReference type="PANTHER" id="PTHR43162">
    <property type="match status" value="1"/>
</dbReference>
<feature type="domain" description="NAD(P)-binding" evidence="1">
    <location>
        <begin position="8"/>
        <end position="176"/>
    </location>
</feature>
<keyword evidence="3" id="KW-1185">Reference proteome</keyword>
<sequence length="287" mass="31473">MSTIVVTGATGNVGRHIIPALAEQGHTVRALVRDPDRAALPRGVTAVRGDLADPGTLEPALRGADGVYLMWPGLPVRPRVVELIAEHTERVVYLSTDVPDLADGEPPAVFHQEIERQIRNSGLAWTFVRAIDFATNTLAWADRIRQGVVRLPYGRAARSLIHERDIAEVAVRALTTDGHDGAAYLITGPESIPQAELVRIIGEETGITARWEELPVETAREQLAAAWGSAEFADARLRAWASFVDTPERVTDTVERLLGRPARTFRSWAREHADDFRRPPGDRSAAP</sequence>
<comment type="caution">
    <text evidence="2">The sequence shown here is derived from an EMBL/GenBank/DDBJ whole genome shotgun (WGS) entry which is preliminary data.</text>
</comment>
<accession>A0ABS0NSW6</accession>
<dbReference type="Gene3D" id="3.40.50.720">
    <property type="entry name" value="NAD(P)-binding Rossmann-like Domain"/>
    <property type="match status" value="1"/>
</dbReference>
<dbReference type="InterPro" id="IPR036291">
    <property type="entry name" value="NAD(P)-bd_dom_sf"/>
</dbReference>
<dbReference type="Pfam" id="PF13460">
    <property type="entry name" value="NAD_binding_10"/>
    <property type="match status" value="1"/>
</dbReference>
<dbReference type="InterPro" id="IPR016040">
    <property type="entry name" value="NAD(P)-bd_dom"/>
</dbReference>
<evidence type="ECO:0000259" key="1">
    <source>
        <dbReference type="Pfam" id="PF13460"/>
    </source>
</evidence>
<dbReference type="InterPro" id="IPR051604">
    <property type="entry name" value="Ergot_Alk_Oxidoreductase"/>
</dbReference>
<gene>
    <name evidence="2" type="ORF">IHE55_27000</name>
</gene>
<protein>
    <submittedName>
        <fullName evidence="2">NAD(P)H-binding protein</fullName>
    </submittedName>
</protein>
<reference evidence="2 3" key="1">
    <citation type="submission" date="2020-09" db="EMBL/GenBank/DDBJ databases">
        <title>Biosynthesis of the nuclear factor of activated T cells inhibitor NFAT-133 and its congeners in Streptomyces pactum.</title>
        <authorList>
            <person name="Zhou W."/>
            <person name="Posri P."/>
            <person name="Abugrain M.E."/>
            <person name="Weisberg A.J."/>
            <person name="Chang J.H."/>
            <person name="Mahmud T."/>
        </authorList>
    </citation>
    <scope>NUCLEOTIDE SEQUENCE [LARGE SCALE GENOMIC DNA]</scope>
    <source>
        <strain evidence="2 3">ATCC 27456</strain>
    </source>
</reference>
<evidence type="ECO:0000313" key="2">
    <source>
        <dbReference type="EMBL" id="MBH5338236.1"/>
    </source>
</evidence>
<proteinExistence type="predicted"/>
<name>A0ABS0NSW6_9ACTN</name>
<dbReference type="EMBL" id="JACYXC010000001">
    <property type="protein sequence ID" value="MBH5338236.1"/>
    <property type="molecule type" value="Genomic_DNA"/>
</dbReference>